<dbReference type="STRING" id="4795.A0A225VY14"/>
<evidence type="ECO:0000313" key="3">
    <source>
        <dbReference type="Proteomes" id="UP000198211"/>
    </source>
</evidence>
<dbReference type="EMBL" id="NBNE01002707">
    <property type="protein sequence ID" value="OWZ09647.1"/>
    <property type="molecule type" value="Genomic_DNA"/>
</dbReference>
<feature type="compositionally biased region" description="Low complexity" evidence="1">
    <location>
        <begin position="297"/>
        <end position="310"/>
    </location>
</feature>
<dbReference type="OrthoDB" id="110301at2759"/>
<evidence type="ECO:0000256" key="1">
    <source>
        <dbReference type="SAM" id="MobiDB-lite"/>
    </source>
</evidence>
<accession>A0A225VY14</accession>
<organism evidence="2 3">
    <name type="scientific">Phytophthora megakarya</name>
    <dbReference type="NCBI Taxonomy" id="4795"/>
    <lineage>
        <taxon>Eukaryota</taxon>
        <taxon>Sar</taxon>
        <taxon>Stramenopiles</taxon>
        <taxon>Oomycota</taxon>
        <taxon>Peronosporomycetes</taxon>
        <taxon>Peronosporales</taxon>
        <taxon>Peronosporaceae</taxon>
        <taxon>Phytophthora</taxon>
    </lineage>
</organism>
<feature type="region of interest" description="Disordered" evidence="1">
    <location>
        <begin position="291"/>
        <end position="310"/>
    </location>
</feature>
<protein>
    <submittedName>
        <fullName evidence="2">Uncharacterized protein</fullName>
    </submittedName>
</protein>
<dbReference type="AlphaFoldDB" id="A0A225VY14"/>
<reference evidence="3" key="1">
    <citation type="submission" date="2017-03" db="EMBL/GenBank/DDBJ databases">
        <title>Phytopthora megakarya and P. palmivora, two closely related causual agents of cacao black pod achieved similar genome size and gene model numbers by different mechanisms.</title>
        <authorList>
            <person name="Ali S."/>
            <person name="Shao J."/>
            <person name="Larry D.J."/>
            <person name="Kronmiller B."/>
            <person name="Shen D."/>
            <person name="Strem M.D."/>
            <person name="Melnick R.L."/>
            <person name="Guiltinan M.J."/>
            <person name="Tyler B.M."/>
            <person name="Meinhardt L.W."/>
            <person name="Bailey B.A."/>
        </authorList>
    </citation>
    <scope>NUCLEOTIDE SEQUENCE [LARGE SCALE GENOMIC DNA]</scope>
    <source>
        <strain evidence="3">zdho120</strain>
    </source>
</reference>
<dbReference type="Proteomes" id="UP000198211">
    <property type="component" value="Unassembled WGS sequence"/>
</dbReference>
<sequence length="310" mass="34869">MTATNKAFACVFNAPAEDHKVERVFVVMMPTIPKYLRLRYAREDPGCCIVTLLFFVGSEYSIAQHQSTRGRHAHGVSATPLPSVEASKCERARISQQTHTTVAMTDITEYPMFRQQAALIEQLIHVNQKLDTRLASMEATIYNKCERAPPAQTQSEDANNIPPARRRRTSTAFTLMDVWFTWYTQMPCMWNSTDKSTKHTRSASTLVIALMKLFIPNGFGLDEIAKQYPSQVLDVGKAAETELLSFLREPNVTARGAQNVLKSMRKLHISGRLNVHIRRYQQLQAGGCIEDPAPQHTNNTINLNSTNSAK</sequence>
<proteinExistence type="predicted"/>
<evidence type="ECO:0000313" key="2">
    <source>
        <dbReference type="EMBL" id="OWZ09647.1"/>
    </source>
</evidence>
<name>A0A225VY14_9STRA</name>
<comment type="caution">
    <text evidence="2">The sequence shown here is derived from an EMBL/GenBank/DDBJ whole genome shotgun (WGS) entry which is preliminary data.</text>
</comment>
<gene>
    <name evidence="2" type="ORF">PHMEG_00017616</name>
</gene>
<keyword evidence="3" id="KW-1185">Reference proteome</keyword>